<protein>
    <submittedName>
        <fullName evidence="2">Uncharacterized protein</fullName>
    </submittedName>
</protein>
<dbReference type="Proteomes" id="UP001187471">
    <property type="component" value="Unassembled WGS sequence"/>
</dbReference>
<proteinExistence type="predicted"/>
<organism evidence="2 3">
    <name type="scientific">Escallonia rubra</name>
    <dbReference type="NCBI Taxonomy" id="112253"/>
    <lineage>
        <taxon>Eukaryota</taxon>
        <taxon>Viridiplantae</taxon>
        <taxon>Streptophyta</taxon>
        <taxon>Embryophyta</taxon>
        <taxon>Tracheophyta</taxon>
        <taxon>Spermatophyta</taxon>
        <taxon>Magnoliopsida</taxon>
        <taxon>eudicotyledons</taxon>
        <taxon>Gunneridae</taxon>
        <taxon>Pentapetalae</taxon>
        <taxon>asterids</taxon>
        <taxon>campanulids</taxon>
        <taxon>Escalloniales</taxon>
        <taxon>Escalloniaceae</taxon>
        <taxon>Escallonia</taxon>
    </lineage>
</organism>
<feature type="compositionally biased region" description="Basic and acidic residues" evidence="1">
    <location>
        <begin position="76"/>
        <end position="102"/>
    </location>
</feature>
<comment type="caution">
    <text evidence="2">The sequence shown here is derived from an EMBL/GenBank/DDBJ whole genome shotgun (WGS) entry which is preliminary data.</text>
</comment>
<gene>
    <name evidence="2" type="ORF">RJ640_028907</name>
</gene>
<dbReference type="AlphaFoldDB" id="A0AA88QES7"/>
<reference evidence="2" key="1">
    <citation type="submission" date="2022-12" db="EMBL/GenBank/DDBJ databases">
        <title>Draft genome assemblies for two species of Escallonia (Escalloniales).</title>
        <authorList>
            <person name="Chanderbali A."/>
            <person name="Dervinis C."/>
            <person name="Anghel I."/>
            <person name="Soltis D."/>
            <person name="Soltis P."/>
            <person name="Zapata F."/>
        </authorList>
    </citation>
    <scope>NUCLEOTIDE SEQUENCE</scope>
    <source>
        <strain evidence="2">UCBG92.1500</strain>
        <tissue evidence="2">Leaf</tissue>
    </source>
</reference>
<accession>A0AA88QES7</accession>
<evidence type="ECO:0000313" key="3">
    <source>
        <dbReference type="Proteomes" id="UP001187471"/>
    </source>
</evidence>
<feature type="compositionally biased region" description="Polar residues" evidence="1">
    <location>
        <begin position="103"/>
        <end position="123"/>
    </location>
</feature>
<name>A0AA88QES7_9ASTE</name>
<evidence type="ECO:0000313" key="2">
    <source>
        <dbReference type="EMBL" id="KAK2966897.1"/>
    </source>
</evidence>
<feature type="region of interest" description="Disordered" evidence="1">
    <location>
        <begin position="70"/>
        <end position="123"/>
    </location>
</feature>
<keyword evidence="3" id="KW-1185">Reference proteome</keyword>
<dbReference type="EMBL" id="JAVXUO010003084">
    <property type="protein sequence ID" value="KAK2966897.1"/>
    <property type="molecule type" value="Genomic_DNA"/>
</dbReference>
<evidence type="ECO:0000256" key="1">
    <source>
        <dbReference type="SAM" id="MobiDB-lite"/>
    </source>
</evidence>
<sequence length="123" mass="14248">MEVMEEDVFFADLSKRISLLIMDDDEGPLPQYPSVSFQVSISFHLLVRHKRNWCSWHSLKKFIQPHNHKASMSKLTEGKAKEREFSSHVRHIQEGRASKEDTIQPTRSSKSSTLMTTQEGFLT</sequence>